<dbReference type="InterPro" id="IPR014877">
    <property type="entry name" value="XPO1_C_dom"/>
</dbReference>
<name>A0ABR2L3M1_9EUKA</name>
<dbReference type="PROSITE" id="PS50166">
    <property type="entry name" value="IMPORTIN_B_NT"/>
    <property type="match status" value="1"/>
</dbReference>
<dbReference type="InterPro" id="IPR001494">
    <property type="entry name" value="Importin-beta_N"/>
</dbReference>
<dbReference type="Pfam" id="PF03810">
    <property type="entry name" value="IBN_N"/>
    <property type="match status" value="1"/>
</dbReference>
<dbReference type="Pfam" id="PF08767">
    <property type="entry name" value="CRM1_C"/>
    <property type="match status" value="1"/>
</dbReference>
<evidence type="ECO:0000256" key="1">
    <source>
        <dbReference type="ARBA" id="ARBA00004123"/>
    </source>
</evidence>
<dbReference type="Pfam" id="PF18787">
    <property type="entry name" value="CRM1_repeat_3"/>
    <property type="match status" value="1"/>
</dbReference>
<keyword evidence="4" id="KW-0653">Protein transport</keyword>
<dbReference type="Pfam" id="PF18784">
    <property type="entry name" value="CRM1_repeat_2"/>
    <property type="match status" value="1"/>
</dbReference>
<dbReference type="PANTHER" id="PTHR11223:SF2">
    <property type="entry name" value="EXPORTIN-1"/>
    <property type="match status" value="1"/>
</dbReference>
<dbReference type="SMART" id="SM01102">
    <property type="entry name" value="CRM1_C"/>
    <property type="match status" value="1"/>
</dbReference>
<evidence type="ECO:0000256" key="3">
    <source>
        <dbReference type="ARBA" id="ARBA00022448"/>
    </source>
</evidence>
<keyword evidence="5" id="KW-0539">Nucleus</keyword>
<organism evidence="7 8">
    <name type="scientific">Tritrichomonas musculus</name>
    <dbReference type="NCBI Taxonomy" id="1915356"/>
    <lineage>
        <taxon>Eukaryota</taxon>
        <taxon>Metamonada</taxon>
        <taxon>Parabasalia</taxon>
        <taxon>Tritrichomonadida</taxon>
        <taxon>Tritrichomonadidae</taxon>
        <taxon>Tritrichomonas</taxon>
    </lineage>
</organism>
<comment type="caution">
    <text evidence="7">The sequence shown here is derived from an EMBL/GenBank/DDBJ whole genome shotgun (WGS) entry which is preliminary data.</text>
</comment>
<evidence type="ECO:0000256" key="4">
    <source>
        <dbReference type="ARBA" id="ARBA00022927"/>
    </source>
</evidence>
<dbReference type="EMBL" id="JAPFFF010000001">
    <property type="protein sequence ID" value="KAK8897953.1"/>
    <property type="molecule type" value="Genomic_DNA"/>
</dbReference>
<keyword evidence="8" id="KW-1185">Reference proteome</keyword>
<reference evidence="7 8" key="1">
    <citation type="submission" date="2024-04" db="EMBL/GenBank/DDBJ databases">
        <title>Tritrichomonas musculus Genome.</title>
        <authorList>
            <person name="Alves-Ferreira E."/>
            <person name="Grigg M."/>
            <person name="Lorenzi H."/>
            <person name="Galac M."/>
        </authorList>
    </citation>
    <scope>NUCLEOTIDE SEQUENCE [LARGE SCALE GENOMIC DNA]</scope>
    <source>
        <strain evidence="7 8">EAF2021</strain>
    </source>
</reference>
<evidence type="ECO:0000313" key="7">
    <source>
        <dbReference type="EMBL" id="KAK8897953.1"/>
    </source>
</evidence>
<protein>
    <recommendedName>
        <fullName evidence="6">Importin N-terminal domain-containing protein</fullName>
    </recommendedName>
</protein>
<proteinExistence type="inferred from homology"/>
<evidence type="ECO:0000259" key="6">
    <source>
        <dbReference type="PROSITE" id="PS50166"/>
    </source>
</evidence>
<dbReference type="InterPro" id="IPR016024">
    <property type="entry name" value="ARM-type_fold"/>
</dbReference>
<evidence type="ECO:0000256" key="5">
    <source>
        <dbReference type="ARBA" id="ARBA00023242"/>
    </source>
</evidence>
<dbReference type="InterPro" id="IPR011989">
    <property type="entry name" value="ARM-like"/>
</dbReference>
<dbReference type="InterPro" id="IPR013598">
    <property type="entry name" value="Exportin-1/Importin-b-like"/>
</dbReference>
<keyword evidence="3" id="KW-0813">Transport</keyword>
<dbReference type="InterPro" id="IPR041235">
    <property type="entry name" value="Exp1_repeat_2"/>
</dbReference>
<evidence type="ECO:0000313" key="8">
    <source>
        <dbReference type="Proteomes" id="UP001470230"/>
    </source>
</evidence>
<accession>A0ABR2L3M1</accession>
<dbReference type="Pfam" id="PF08389">
    <property type="entry name" value="Xpo1"/>
    <property type="match status" value="1"/>
</dbReference>
<gene>
    <name evidence="7" type="ORF">M9Y10_000196</name>
</gene>
<dbReference type="SUPFAM" id="SSF48371">
    <property type="entry name" value="ARM repeat"/>
    <property type="match status" value="1"/>
</dbReference>
<feature type="domain" description="Importin N-terminal" evidence="6">
    <location>
        <begin position="32"/>
        <end position="98"/>
    </location>
</feature>
<dbReference type="InterPro" id="IPR040485">
    <property type="entry name" value="XPO1_repeat_3"/>
</dbReference>
<evidence type="ECO:0000256" key="2">
    <source>
        <dbReference type="ARBA" id="ARBA00009466"/>
    </source>
</evidence>
<comment type="subcellular location">
    <subcellularLocation>
        <location evidence="1">Nucleus</location>
    </subcellularLocation>
</comment>
<sequence length="1042" mass="118569">MFESLLDSTIPINIDLLDQCVQKLYQTGDNRCKEICDSLLTRPDSFGIVDQILESPRSFYLKVYALTIFSNFVQLRWETVPIDNKTQFRNFIAQFINNITSNPDPNLTDNNRQYLARYANLVLLNILKYDWPQSWPNFIPDILEASHSSPSMCANTFFILQSLAQEFTEFAENSLSSNRQGEMSSTFILQFPLIIPVIELALASTDNPDLVNSVLTSLKYFIKAIDPTIIFNSKIFSTICDTLLPDIRYTINCIGVFGEIAANPCLPTDISTIILQLFRSIVSCLGNFFPIQFEINGRIHSEGANLYKINVPKPNEFVHIFTASMTSYVTSFQDILANADNAEPYLIMLKWLFNVTENAPIDDLDFLLCVQMWHSICRSIYTECITSNLPYSPVYTDILYHLRRLAIRRMACPTEVIYVIDDTGIHSRRESVTSQSTNLYNCMREMFVYLTHIDHSDMISALFEKVEEIKSSSAFTVDQINSLCWAAGSVGGGALTEVEESNFFTSILEYLLQLFKSISDIMMRANVASGIMYVCSQFGRFLSDYWSLLKVVMQKLFEFMNEIEIPLVQDSVVQSMKSLVKLCSNLLVTKQPDEESSYLEMMLRNAPTILASLSLDNIVEMYEIFSILIQKLRNDEERESMTSMISSSLNGDQNGLVSLASNIQPFDENWLNQFTLIIKCNKKMAKFLGYTYYSQLKEIIPTLIQIYSKISEGIQEVAPDTSQFAILMGIKAMIVKLLTTAVRMCGKPQYVADVVLPPSVQAFMPDYANSTVGKTPEILSLFANLTMKLHSEIISFIPQIMSSLVNPTLPYLTNYTLNYAYWKNFTILALSLVQLSSFLTAISKEEVNTFMEYLKLCCNHPQIEISVKGLQALLDLLSVPERGQNVQFFNEFLDFYGLNLMQFVMNLLTDSVHRYAFTFLIGLARKLSGTNAVKSRQVELFQILTDMFPNRPASDINELIEKMIMYSQNFMGYKDTMRNFLISAKKYAVNDPALYAKEKEEIAEQIRNKAKVPGLLKPSESPEVQANIGKLVDTVLNFKLFK</sequence>
<dbReference type="Gene3D" id="1.25.10.10">
    <property type="entry name" value="Leucine-rich Repeat Variant"/>
    <property type="match status" value="1"/>
</dbReference>
<dbReference type="InterPro" id="IPR045065">
    <property type="entry name" value="XPO1/5"/>
</dbReference>
<comment type="similarity">
    <text evidence="2">Belongs to the exportin family.</text>
</comment>
<dbReference type="PANTHER" id="PTHR11223">
    <property type="entry name" value="EXPORTIN 1/5"/>
    <property type="match status" value="1"/>
</dbReference>
<dbReference type="Proteomes" id="UP001470230">
    <property type="component" value="Unassembled WGS sequence"/>
</dbReference>